<comment type="subcellular location">
    <subcellularLocation>
        <location evidence="9">Cell membrane</location>
        <topology evidence="9">Multi-pass membrane protein</topology>
    </subcellularLocation>
</comment>
<dbReference type="PRINTS" id="PR00781">
    <property type="entry name" value="LIPOSIGPTASE"/>
</dbReference>
<dbReference type="NCBIfam" id="NF011369">
    <property type="entry name" value="PRK14788.1"/>
    <property type="match status" value="1"/>
</dbReference>
<dbReference type="RefSeq" id="WP_269010633.1">
    <property type="nucleotide sequence ID" value="NZ_JAANOH010000004.1"/>
</dbReference>
<feature type="transmembrane region" description="Helical" evidence="9">
    <location>
        <begin position="165"/>
        <end position="183"/>
    </location>
</feature>
<reference evidence="11 12" key="1">
    <citation type="submission" date="2020-03" db="EMBL/GenBank/DDBJ databases">
        <authorList>
            <person name="Pitt A."/>
            <person name="Hahn M.W."/>
        </authorList>
    </citation>
    <scope>NUCLEOTIDE SEQUENCE [LARGE SCALE GENOMIC DNA]</scope>
    <source>
        <strain evidence="11 12">5A-MARBSE</strain>
    </source>
</reference>
<evidence type="ECO:0000256" key="4">
    <source>
        <dbReference type="ARBA" id="ARBA00022692"/>
    </source>
</evidence>
<comment type="catalytic activity">
    <reaction evidence="9">
        <text>Release of signal peptides from bacterial membrane prolipoproteins. Hydrolyzes -Xaa-Yaa-Zaa-|-(S,diacylglyceryl)Cys-, in which Xaa is hydrophobic (preferably Leu), and Yaa (Ala or Ser) and Zaa (Gly or Ala) have small, neutral side chains.</text>
        <dbReference type="EC" id="3.4.23.36"/>
    </reaction>
</comment>
<dbReference type="HAMAP" id="MF_00161">
    <property type="entry name" value="LspA"/>
    <property type="match status" value="1"/>
</dbReference>
<dbReference type="EC" id="3.4.23.36" evidence="9"/>
<evidence type="ECO:0000256" key="2">
    <source>
        <dbReference type="ARBA" id="ARBA00022475"/>
    </source>
</evidence>
<dbReference type="EMBL" id="JAANOH010000004">
    <property type="protein sequence ID" value="MCZ2475962.1"/>
    <property type="molecule type" value="Genomic_DNA"/>
</dbReference>
<keyword evidence="7 9" id="KW-1133">Transmembrane helix</keyword>
<comment type="caution">
    <text evidence="9">Lacks conserved residue(s) required for the propagation of feature annotation.</text>
</comment>
<keyword evidence="5 9" id="KW-0064">Aspartyl protease</keyword>
<comment type="caution">
    <text evidence="11">The sequence shown here is derived from an EMBL/GenBank/DDBJ whole genome shotgun (WGS) entry which is preliminary data.</text>
</comment>
<keyword evidence="6 9" id="KW-0378">Hydrolase</keyword>
<gene>
    <name evidence="9" type="primary">lspA</name>
    <name evidence="11" type="ORF">G9H61_10920</name>
</gene>
<comment type="function">
    <text evidence="9">This protein specifically catalyzes the removal of signal peptides from prolipoproteins.</text>
</comment>
<evidence type="ECO:0000256" key="7">
    <source>
        <dbReference type="ARBA" id="ARBA00022989"/>
    </source>
</evidence>
<feature type="active site" evidence="9">
    <location>
        <position position="138"/>
    </location>
</feature>
<dbReference type="PANTHER" id="PTHR33695:SF1">
    <property type="entry name" value="LIPOPROTEIN SIGNAL PEPTIDASE"/>
    <property type="match status" value="1"/>
</dbReference>
<keyword evidence="8 9" id="KW-0472">Membrane</keyword>
<evidence type="ECO:0000313" key="12">
    <source>
        <dbReference type="Proteomes" id="UP001321186"/>
    </source>
</evidence>
<comment type="similarity">
    <text evidence="1 9 10">Belongs to the peptidase A8 family.</text>
</comment>
<evidence type="ECO:0000256" key="6">
    <source>
        <dbReference type="ARBA" id="ARBA00022801"/>
    </source>
</evidence>
<evidence type="ECO:0000256" key="10">
    <source>
        <dbReference type="RuleBase" id="RU004181"/>
    </source>
</evidence>
<evidence type="ECO:0000313" key="11">
    <source>
        <dbReference type="EMBL" id="MCZ2475962.1"/>
    </source>
</evidence>
<keyword evidence="2 9" id="KW-1003">Cell membrane</keyword>
<dbReference type="Proteomes" id="UP001321186">
    <property type="component" value="Unassembled WGS sequence"/>
</dbReference>
<proteinExistence type="inferred from homology"/>
<evidence type="ECO:0000256" key="8">
    <source>
        <dbReference type="ARBA" id="ARBA00023136"/>
    </source>
</evidence>
<comment type="pathway">
    <text evidence="9">Protein modification; lipoprotein biosynthesis (signal peptide cleavage).</text>
</comment>
<organism evidence="11 12">
    <name type="scientific">Aquirufa ecclesiirivi</name>
    <dbReference type="NCBI Taxonomy" id="2715124"/>
    <lineage>
        <taxon>Bacteria</taxon>
        <taxon>Pseudomonadati</taxon>
        <taxon>Bacteroidota</taxon>
        <taxon>Cytophagia</taxon>
        <taxon>Cytophagales</taxon>
        <taxon>Flectobacillaceae</taxon>
        <taxon>Aquirufa</taxon>
    </lineage>
</organism>
<keyword evidence="11" id="KW-0449">Lipoprotein</keyword>
<keyword evidence="3 9" id="KW-0645">Protease</keyword>
<accession>A0ABT4JIM4</accession>
<protein>
    <recommendedName>
        <fullName evidence="9">Lipoprotein signal peptidase</fullName>
        <ecNumber evidence="9">3.4.23.36</ecNumber>
    </recommendedName>
    <alternativeName>
        <fullName evidence="9">Prolipoprotein signal peptidase</fullName>
    </alternativeName>
    <alternativeName>
        <fullName evidence="9">Signal peptidase II</fullName>
        <shortName evidence="9">SPase II</shortName>
    </alternativeName>
</protein>
<evidence type="ECO:0000256" key="3">
    <source>
        <dbReference type="ARBA" id="ARBA00022670"/>
    </source>
</evidence>
<dbReference type="PANTHER" id="PTHR33695">
    <property type="entry name" value="LIPOPROTEIN SIGNAL PEPTIDASE"/>
    <property type="match status" value="1"/>
</dbReference>
<keyword evidence="12" id="KW-1185">Reference proteome</keyword>
<keyword evidence="4 9" id="KW-0812">Transmembrane</keyword>
<name>A0ABT4JIM4_9BACT</name>
<dbReference type="Pfam" id="PF01252">
    <property type="entry name" value="Peptidase_A8"/>
    <property type="match status" value="1"/>
</dbReference>
<evidence type="ECO:0000256" key="1">
    <source>
        <dbReference type="ARBA" id="ARBA00006139"/>
    </source>
</evidence>
<evidence type="ECO:0000256" key="9">
    <source>
        <dbReference type="HAMAP-Rule" id="MF_00161"/>
    </source>
</evidence>
<feature type="active site" evidence="9">
    <location>
        <position position="170"/>
    </location>
</feature>
<dbReference type="InterPro" id="IPR001872">
    <property type="entry name" value="Peptidase_A8"/>
</dbReference>
<sequence length="217" mass="24795">MKYYRYFLVSIAIILIDQAIKISVHYFMEPGYFGQIEILGSYFKLHYTLNPGMAFGIQLGTIYGKLMLTSFRIVAMFGIGYYLYSFTKKKMHAGLLVCMGLILGGAIGNLIDSVFYGVWFNNAPLNAPMTWFHGQVIDMFFFDIWEGILPNWVPIWGGSYYSTPIFNFADASIFCGVVLFLVFQNKFLEKHEAEKVDTTSNLESLNAPEEEENTLHI</sequence>
<evidence type="ECO:0000256" key="5">
    <source>
        <dbReference type="ARBA" id="ARBA00022750"/>
    </source>
</evidence>
<feature type="transmembrane region" description="Helical" evidence="9">
    <location>
        <begin position="62"/>
        <end position="84"/>
    </location>
</feature>
<feature type="transmembrane region" description="Helical" evidence="9">
    <location>
        <begin position="96"/>
        <end position="119"/>
    </location>
</feature>